<dbReference type="WBParaSite" id="EVEC_0001155901-mRNA-1">
    <property type="protein sequence ID" value="EVEC_0001155901-mRNA-1"/>
    <property type="gene ID" value="EVEC_0001155901"/>
</dbReference>
<name>A0A0N4VL06_ENTVE</name>
<keyword evidence="7" id="KW-0943">RNA-mediated gene silencing</keyword>
<dbReference type="AlphaFoldDB" id="A0A0N4VL06"/>
<dbReference type="PANTHER" id="PTHR15975">
    <property type="entry name" value="CCR4-NOT TRANSCRIPTION COMPLEX SUBUNIT 11"/>
    <property type="match status" value="1"/>
</dbReference>
<protein>
    <recommendedName>
        <fullName evidence="4">CCR4-NOT transcription complex subunit 11</fullName>
    </recommendedName>
</protein>
<evidence type="ECO:0000313" key="12">
    <source>
        <dbReference type="Proteomes" id="UP000274131"/>
    </source>
</evidence>
<evidence type="ECO:0000256" key="2">
    <source>
        <dbReference type="ARBA" id="ARBA00004496"/>
    </source>
</evidence>
<organism evidence="13">
    <name type="scientific">Enterobius vermicularis</name>
    <name type="common">Human pinworm</name>
    <dbReference type="NCBI Taxonomy" id="51028"/>
    <lineage>
        <taxon>Eukaryota</taxon>
        <taxon>Metazoa</taxon>
        <taxon>Ecdysozoa</taxon>
        <taxon>Nematoda</taxon>
        <taxon>Chromadorea</taxon>
        <taxon>Rhabditida</taxon>
        <taxon>Spirurina</taxon>
        <taxon>Oxyuridomorpha</taxon>
        <taxon>Oxyuroidea</taxon>
        <taxon>Oxyuridae</taxon>
        <taxon>Enterobius</taxon>
    </lineage>
</organism>
<accession>A0A0N4VL06</accession>
<keyword evidence="8" id="KW-0804">Transcription</keyword>
<reference evidence="13" key="1">
    <citation type="submission" date="2017-02" db="UniProtKB">
        <authorList>
            <consortium name="WormBaseParasite"/>
        </authorList>
    </citation>
    <scope>IDENTIFICATION</scope>
</reference>
<evidence type="ECO:0000313" key="11">
    <source>
        <dbReference type="EMBL" id="VDD96101.1"/>
    </source>
</evidence>
<evidence type="ECO:0000256" key="7">
    <source>
        <dbReference type="ARBA" id="ARBA00023158"/>
    </source>
</evidence>
<feature type="compositionally biased region" description="Polar residues" evidence="10">
    <location>
        <begin position="274"/>
        <end position="285"/>
    </location>
</feature>
<dbReference type="InterPro" id="IPR019312">
    <property type="entry name" value="CNOT11"/>
</dbReference>
<reference evidence="11 12" key="2">
    <citation type="submission" date="2018-10" db="EMBL/GenBank/DDBJ databases">
        <authorList>
            <consortium name="Pathogen Informatics"/>
        </authorList>
    </citation>
    <scope>NUCLEOTIDE SEQUENCE [LARGE SCALE GENOMIC DNA]</scope>
</reference>
<dbReference type="GO" id="GO:0005737">
    <property type="term" value="C:cytoplasm"/>
    <property type="evidence" value="ECO:0007669"/>
    <property type="project" value="UniProtKB-SubCell"/>
</dbReference>
<feature type="region of interest" description="Disordered" evidence="10">
    <location>
        <begin position="266"/>
        <end position="306"/>
    </location>
</feature>
<comment type="similarity">
    <text evidence="3">Belongs to the CNOT11 family.</text>
</comment>
<evidence type="ECO:0000256" key="3">
    <source>
        <dbReference type="ARBA" id="ARBA00008030"/>
    </source>
</evidence>
<dbReference type="GO" id="GO:0005634">
    <property type="term" value="C:nucleus"/>
    <property type="evidence" value="ECO:0007669"/>
    <property type="project" value="UniProtKB-SubCell"/>
</dbReference>
<keyword evidence="6" id="KW-0805">Transcription regulation</keyword>
<dbReference type="GO" id="GO:0031047">
    <property type="term" value="P:regulatory ncRNA-mediated gene silencing"/>
    <property type="evidence" value="ECO:0007669"/>
    <property type="project" value="UniProtKB-KW"/>
</dbReference>
<evidence type="ECO:0000313" key="13">
    <source>
        <dbReference type="WBParaSite" id="EVEC_0001155901-mRNA-1"/>
    </source>
</evidence>
<evidence type="ECO:0000256" key="10">
    <source>
        <dbReference type="SAM" id="MobiDB-lite"/>
    </source>
</evidence>
<dbReference type="PANTHER" id="PTHR15975:SF0">
    <property type="entry name" value="CCR4-NOT TRANSCRIPTION COMPLEX SUBUNIT 11"/>
    <property type="match status" value="1"/>
</dbReference>
<evidence type="ECO:0000256" key="6">
    <source>
        <dbReference type="ARBA" id="ARBA00023015"/>
    </source>
</evidence>
<feature type="compositionally biased region" description="Polar residues" evidence="10">
    <location>
        <begin position="341"/>
        <end position="354"/>
    </location>
</feature>
<evidence type="ECO:0000256" key="9">
    <source>
        <dbReference type="ARBA" id="ARBA00023242"/>
    </source>
</evidence>
<keyword evidence="5" id="KW-0963">Cytoplasm</keyword>
<dbReference type="GO" id="GO:0030014">
    <property type="term" value="C:CCR4-NOT complex"/>
    <property type="evidence" value="ECO:0007669"/>
    <property type="project" value="InterPro"/>
</dbReference>
<keyword evidence="12" id="KW-1185">Reference proteome</keyword>
<evidence type="ECO:0000256" key="5">
    <source>
        <dbReference type="ARBA" id="ARBA00022490"/>
    </source>
</evidence>
<dbReference type="OrthoDB" id="10265389at2759"/>
<evidence type="ECO:0000256" key="1">
    <source>
        <dbReference type="ARBA" id="ARBA00004123"/>
    </source>
</evidence>
<keyword evidence="9" id="KW-0539">Nucleus</keyword>
<feature type="region of interest" description="Disordered" evidence="10">
    <location>
        <begin position="320"/>
        <end position="355"/>
    </location>
</feature>
<comment type="subcellular location">
    <subcellularLocation>
        <location evidence="2">Cytoplasm</location>
    </subcellularLocation>
    <subcellularLocation>
        <location evidence="1">Nucleus</location>
    </subcellularLocation>
</comment>
<dbReference type="Proteomes" id="UP000274131">
    <property type="component" value="Unassembled WGS sequence"/>
</dbReference>
<gene>
    <name evidence="11" type="ORF">EVEC_LOCUS10852</name>
</gene>
<evidence type="ECO:0000256" key="8">
    <source>
        <dbReference type="ARBA" id="ARBA00023163"/>
    </source>
</evidence>
<dbReference type="STRING" id="51028.A0A0N4VL06"/>
<sequence>MTLPQQHCSGLLAEDVKFSKRYSVLTLGSALIIALGEHNIRTKLQQRLVLLYLIYKVNDLDIPQVEVTKRTKEETLEHLQLHPFLSFLLFLMGEENLMGCAASQFNSTFTPIPLMPQERYLLGLLLTGKCDEVSKRSPSDFVQMVFDLRWLITSLKSQQSNYSSLAKASMPAYLKISEEGKFPESLDELESSLIDIIVNRRMSDIFPPPFYRFVPTLMPPSDDEFQFLYPFLLEPLWMDAESSKGDLGVDDGSKGTVPENNAEKLKGEAGSLSALPTLSTDTSPCGSEKKLGSSLPNSPKNSFAAGEECGRSTRAASVCSLPPKLASPSTVEKPVKDSSPSKESPFTVPTSESGKLQRDDAVQLMNKALQGVIARHEAQKLAEAVAADPTIAESVEIPPNYFPKLINFNPTVAAAVILERVKKNSSELPT</sequence>
<dbReference type="EMBL" id="UXUI01011273">
    <property type="protein sequence ID" value="VDD96101.1"/>
    <property type="molecule type" value="Genomic_DNA"/>
</dbReference>
<evidence type="ECO:0000256" key="4">
    <source>
        <dbReference type="ARBA" id="ARBA00014872"/>
    </source>
</evidence>
<proteinExistence type="inferred from homology"/>